<accession>A0ABS7K983</accession>
<keyword evidence="2" id="KW-1185">Reference proteome</keyword>
<dbReference type="Proteomes" id="UP000769780">
    <property type="component" value="Unassembled WGS sequence"/>
</dbReference>
<name>A0ABS7K983_9BACI</name>
<dbReference type="InterPro" id="IPR021617">
    <property type="entry name" value="DUF3231"/>
</dbReference>
<protein>
    <submittedName>
        <fullName evidence="1">DUF3231 family protein</fullName>
    </submittedName>
</protein>
<gene>
    <name evidence="1" type="ORF">H0185_18725</name>
</gene>
<evidence type="ECO:0000313" key="2">
    <source>
        <dbReference type="Proteomes" id="UP000769780"/>
    </source>
</evidence>
<dbReference type="InterPro" id="IPR012347">
    <property type="entry name" value="Ferritin-like"/>
</dbReference>
<comment type="caution">
    <text evidence="1">The sequence shown here is derived from an EMBL/GenBank/DDBJ whole genome shotgun (WGS) entry which is preliminary data.</text>
</comment>
<reference evidence="1 2" key="1">
    <citation type="submission" date="2020-07" db="EMBL/GenBank/DDBJ databases">
        <title>Fungal Genomes of the International Space Station.</title>
        <authorList>
            <person name="Seuylemezian A."/>
            <person name="Singh N.K."/>
            <person name="Wood J."/>
            <person name="Venkateswaran K."/>
        </authorList>
    </citation>
    <scope>NUCLEOTIDE SEQUENCE [LARGE SCALE GENOMIC DNA]</scope>
    <source>
        <strain evidence="1 2">PL-B2</strain>
    </source>
</reference>
<evidence type="ECO:0000313" key="1">
    <source>
        <dbReference type="EMBL" id="MBY0098804.1"/>
    </source>
</evidence>
<dbReference type="Pfam" id="PF11553">
    <property type="entry name" value="DUF3231"/>
    <property type="match status" value="2"/>
</dbReference>
<organism evidence="1 2">
    <name type="scientific">Mesobacillus maritimus</name>
    <dbReference type="NCBI Taxonomy" id="1643336"/>
    <lineage>
        <taxon>Bacteria</taxon>
        <taxon>Bacillati</taxon>
        <taxon>Bacillota</taxon>
        <taxon>Bacilli</taxon>
        <taxon>Bacillales</taxon>
        <taxon>Bacillaceae</taxon>
        <taxon>Mesobacillus</taxon>
    </lineage>
</organism>
<proteinExistence type="predicted"/>
<dbReference type="Gene3D" id="1.20.1260.10">
    <property type="match status" value="2"/>
</dbReference>
<dbReference type="EMBL" id="JACWFH010000027">
    <property type="protein sequence ID" value="MBY0098804.1"/>
    <property type="molecule type" value="Genomic_DNA"/>
</dbReference>
<sequence>METHHIRLTSSEVGGLWANYIADSMFVCIYKYYLAKVEDAETKKVLEHALDLSQQHVQGVTKIFKEEGHAIPLGFTDDDVNVEAPRLFSDEFFLFFTKHMTKGALVTYSAILPHTFRNDIREHFMSCISSSMELFNETTNVLLSKGLEVRSPYIPYLQEVDMVEKQRFLAGWLGKQRPLSAAEITHLFSNIQTNHMGTSVITGFAQVAELKELREYFKRGIEISKKKIEVFSKYLHENDLPVPVTWDAEVQDTTESPFSDKLMLYQISMMTAAGMGNYGTALSASPRRDIAAEYVRFQGEIGLYAEDGLNLQIKYEWLERPPHAADRNELMKERNID</sequence>
<dbReference type="RefSeq" id="WP_221875021.1">
    <property type="nucleotide sequence ID" value="NZ_JACWFH010000027.1"/>
</dbReference>